<protein>
    <recommendedName>
        <fullName evidence="4">Biogenesis of lysosome-related organelles complex 1 subunit 1</fullName>
    </recommendedName>
</protein>
<feature type="compositionally biased region" description="Polar residues" evidence="1">
    <location>
        <begin position="34"/>
        <end position="43"/>
    </location>
</feature>
<gene>
    <name evidence="2" type="ORF">ACHAW5_000808</name>
</gene>
<reference evidence="2 3" key="1">
    <citation type="submission" date="2024-10" db="EMBL/GenBank/DDBJ databases">
        <title>Updated reference genomes for cyclostephanoid diatoms.</title>
        <authorList>
            <person name="Roberts W.R."/>
            <person name="Alverson A.J."/>
        </authorList>
    </citation>
    <scope>NUCLEOTIDE SEQUENCE [LARGE SCALE GENOMIC DNA]</scope>
    <source>
        <strain evidence="2 3">AJA276-08</strain>
    </source>
</reference>
<keyword evidence="3" id="KW-1185">Reference proteome</keyword>
<feature type="compositionally biased region" description="Acidic residues" evidence="1">
    <location>
        <begin position="1"/>
        <end position="11"/>
    </location>
</feature>
<feature type="region of interest" description="Disordered" evidence="1">
    <location>
        <begin position="1"/>
        <end position="72"/>
    </location>
</feature>
<evidence type="ECO:0000313" key="3">
    <source>
        <dbReference type="Proteomes" id="UP001530315"/>
    </source>
</evidence>
<dbReference type="EMBL" id="JALLAZ020001758">
    <property type="protein sequence ID" value="KAL3765139.1"/>
    <property type="molecule type" value="Genomic_DNA"/>
</dbReference>
<feature type="compositionally biased region" description="Basic and acidic residues" evidence="1">
    <location>
        <begin position="12"/>
        <end position="33"/>
    </location>
</feature>
<dbReference type="Proteomes" id="UP001530315">
    <property type="component" value="Unassembled WGS sequence"/>
</dbReference>
<comment type="caution">
    <text evidence="2">The sequence shown here is derived from an EMBL/GenBank/DDBJ whole genome shotgun (WGS) entry which is preliminary data.</text>
</comment>
<proteinExistence type="predicted"/>
<evidence type="ECO:0000313" key="2">
    <source>
        <dbReference type="EMBL" id="KAL3765139.1"/>
    </source>
</evidence>
<accession>A0ABD3MM83</accession>
<dbReference type="AlphaFoldDB" id="A0ABD3MM83"/>
<name>A0ABD3MM83_9STRA</name>
<evidence type="ECO:0008006" key="4">
    <source>
        <dbReference type="Google" id="ProtNLM"/>
    </source>
</evidence>
<sequence length="227" mass="23583">MALLDDSDYEVVDARPDFVGSNEEKDGSVREADATNSNLNASNLEEHDRNNAGGGLENRRNEDGEDGGGSDAKTQVGAGLLFGLSGLFLGGPVLGLLSGVGAAVVASNDGGPAGDAARSAGAFAVATGSAAGEAARDVNERHGILDRIKDALDRGWGGVRRFDEEHRIGEKAKDAVDDVRQRTVEFEREHHLMQSILEGVQSGVDYLLDKLKGATAACDGHAGVDGK</sequence>
<organism evidence="2 3">
    <name type="scientific">Stephanodiscus triporus</name>
    <dbReference type="NCBI Taxonomy" id="2934178"/>
    <lineage>
        <taxon>Eukaryota</taxon>
        <taxon>Sar</taxon>
        <taxon>Stramenopiles</taxon>
        <taxon>Ochrophyta</taxon>
        <taxon>Bacillariophyta</taxon>
        <taxon>Coscinodiscophyceae</taxon>
        <taxon>Thalassiosirophycidae</taxon>
        <taxon>Stephanodiscales</taxon>
        <taxon>Stephanodiscaceae</taxon>
        <taxon>Stephanodiscus</taxon>
    </lineage>
</organism>
<evidence type="ECO:0000256" key="1">
    <source>
        <dbReference type="SAM" id="MobiDB-lite"/>
    </source>
</evidence>